<protein>
    <submittedName>
        <fullName evidence="2">Uncharacterized protein LOC104770564 isoform X2</fullName>
    </submittedName>
</protein>
<dbReference type="GeneID" id="104770564"/>
<dbReference type="Proteomes" id="UP000694864">
    <property type="component" value="Chromosome 20"/>
</dbReference>
<reference evidence="2" key="2">
    <citation type="submission" date="2025-08" db="UniProtKB">
        <authorList>
            <consortium name="RefSeq"/>
        </authorList>
    </citation>
    <scope>IDENTIFICATION</scope>
    <source>
        <tissue evidence="2">Leaf</tissue>
    </source>
</reference>
<organism evidence="1 2">
    <name type="scientific">Camelina sativa</name>
    <name type="common">False flax</name>
    <name type="synonym">Myagrum sativum</name>
    <dbReference type="NCBI Taxonomy" id="90675"/>
    <lineage>
        <taxon>Eukaryota</taxon>
        <taxon>Viridiplantae</taxon>
        <taxon>Streptophyta</taxon>
        <taxon>Embryophyta</taxon>
        <taxon>Tracheophyta</taxon>
        <taxon>Spermatophyta</taxon>
        <taxon>Magnoliopsida</taxon>
        <taxon>eudicotyledons</taxon>
        <taxon>Gunneridae</taxon>
        <taxon>Pentapetalae</taxon>
        <taxon>rosids</taxon>
        <taxon>malvids</taxon>
        <taxon>Brassicales</taxon>
        <taxon>Brassicaceae</taxon>
        <taxon>Camelineae</taxon>
        <taxon>Camelina</taxon>
    </lineage>
</organism>
<proteinExistence type="predicted"/>
<evidence type="ECO:0000313" key="1">
    <source>
        <dbReference type="Proteomes" id="UP000694864"/>
    </source>
</evidence>
<sequence>MARRKIKREIRRGRRRVMILTIFYGSMNKIKMKTGTLAKIESRDAIFRYVYQCSWYRRQEQTLCIDDIRHCPGSETICDRADLGFLYNGPEKSFLVVFNHMRLLALVPA</sequence>
<keyword evidence="1" id="KW-1185">Reference proteome</keyword>
<accession>A0ABM1RFP1</accession>
<gene>
    <name evidence="2" type="primary">LOC104770564</name>
</gene>
<evidence type="ECO:0000313" key="2">
    <source>
        <dbReference type="RefSeq" id="XP_019097829.1"/>
    </source>
</evidence>
<name>A0ABM1RFP1_CAMSA</name>
<reference evidence="1" key="1">
    <citation type="journal article" date="2014" name="Nat. Commun.">
        <title>The emerging biofuel crop Camelina sativa retains a highly undifferentiated hexaploid genome structure.</title>
        <authorList>
            <person name="Kagale S."/>
            <person name="Koh C."/>
            <person name="Nixon J."/>
            <person name="Bollina V."/>
            <person name="Clarke W.E."/>
            <person name="Tuteja R."/>
            <person name="Spillane C."/>
            <person name="Robinson S.J."/>
            <person name="Links M.G."/>
            <person name="Clarke C."/>
            <person name="Higgins E.E."/>
            <person name="Huebert T."/>
            <person name="Sharpe A.G."/>
            <person name="Parkin I.A."/>
        </authorList>
    </citation>
    <scope>NUCLEOTIDE SEQUENCE [LARGE SCALE GENOMIC DNA]</scope>
    <source>
        <strain evidence="1">cv. DH55</strain>
    </source>
</reference>
<dbReference type="RefSeq" id="XP_019097829.1">
    <property type="nucleotide sequence ID" value="XM_019242284.1"/>
</dbReference>